<dbReference type="Proteomes" id="UP000737018">
    <property type="component" value="Unassembled WGS sequence"/>
</dbReference>
<dbReference type="PROSITE" id="PS50011">
    <property type="entry name" value="PROTEIN_KINASE_DOM"/>
    <property type="match status" value="1"/>
</dbReference>
<dbReference type="GO" id="GO:0004672">
    <property type="term" value="F:protein kinase activity"/>
    <property type="evidence" value="ECO:0007669"/>
    <property type="project" value="InterPro"/>
</dbReference>
<dbReference type="OrthoDB" id="4062651at2759"/>
<dbReference type="PANTHER" id="PTHR27006:SF587">
    <property type="entry name" value="RECEPTOR-LIKE SERINE_THREONINE-PROTEIN KINASE"/>
    <property type="match status" value="1"/>
</dbReference>
<dbReference type="PANTHER" id="PTHR27006">
    <property type="entry name" value="PROMASTIGOTE SURFACE ANTIGEN PROTEIN PSA"/>
    <property type="match status" value="1"/>
</dbReference>
<sequence length="132" mass="15074">MYLKVSDFGIAKSFGGDQVEAKTNRIIGTYGCMSLEYAMQGRYSIKSDVFSFGVLILEIVSGKKNWKFCQPGHHLNLLGYAWRLWIEYRPTEMIDDLPGFYTDSTEAESSSSTACSENKITFTLFEARKYFK</sequence>
<evidence type="ECO:0000313" key="3">
    <source>
        <dbReference type="Proteomes" id="UP000737018"/>
    </source>
</evidence>
<organism evidence="2 3">
    <name type="scientific">Castanea mollissima</name>
    <name type="common">Chinese chestnut</name>
    <dbReference type="NCBI Taxonomy" id="60419"/>
    <lineage>
        <taxon>Eukaryota</taxon>
        <taxon>Viridiplantae</taxon>
        <taxon>Streptophyta</taxon>
        <taxon>Embryophyta</taxon>
        <taxon>Tracheophyta</taxon>
        <taxon>Spermatophyta</taxon>
        <taxon>Magnoliopsida</taxon>
        <taxon>eudicotyledons</taxon>
        <taxon>Gunneridae</taxon>
        <taxon>Pentapetalae</taxon>
        <taxon>rosids</taxon>
        <taxon>fabids</taxon>
        <taxon>Fagales</taxon>
        <taxon>Fagaceae</taxon>
        <taxon>Castanea</taxon>
    </lineage>
</organism>
<dbReference type="Gene3D" id="1.10.510.10">
    <property type="entry name" value="Transferase(Phosphotransferase) domain 1"/>
    <property type="match status" value="1"/>
</dbReference>
<dbReference type="InterPro" id="IPR001245">
    <property type="entry name" value="Ser-Thr/Tyr_kinase_cat_dom"/>
</dbReference>
<feature type="domain" description="Protein kinase" evidence="1">
    <location>
        <begin position="1"/>
        <end position="132"/>
    </location>
</feature>
<reference evidence="2" key="1">
    <citation type="submission" date="2020-03" db="EMBL/GenBank/DDBJ databases">
        <title>Castanea mollissima Vanexum genome sequencing.</title>
        <authorList>
            <person name="Staton M."/>
        </authorList>
    </citation>
    <scope>NUCLEOTIDE SEQUENCE</scope>
    <source>
        <tissue evidence="2">Leaf</tissue>
    </source>
</reference>
<dbReference type="Pfam" id="PF07714">
    <property type="entry name" value="PK_Tyr_Ser-Thr"/>
    <property type="match status" value="1"/>
</dbReference>
<evidence type="ECO:0000313" key="2">
    <source>
        <dbReference type="EMBL" id="KAF3963142.1"/>
    </source>
</evidence>
<evidence type="ECO:0000259" key="1">
    <source>
        <dbReference type="PROSITE" id="PS50011"/>
    </source>
</evidence>
<accession>A0A8J4R1X8</accession>
<dbReference type="SUPFAM" id="SSF56112">
    <property type="entry name" value="Protein kinase-like (PK-like)"/>
    <property type="match status" value="1"/>
</dbReference>
<protein>
    <recommendedName>
        <fullName evidence="1">Protein kinase domain-containing protein</fullName>
    </recommendedName>
</protein>
<dbReference type="EMBL" id="JRKL02001590">
    <property type="protein sequence ID" value="KAF3963142.1"/>
    <property type="molecule type" value="Genomic_DNA"/>
</dbReference>
<comment type="caution">
    <text evidence="2">The sequence shown here is derived from an EMBL/GenBank/DDBJ whole genome shotgun (WGS) entry which is preliminary data.</text>
</comment>
<keyword evidence="3" id="KW-1185">Reference proteome</keyword>
<dbReference type="AlphaFoldDB" id="A0A8J4R1X8"/>
<proteinExistence type="predicted"/>
<name>A0A8J4R1X8_9ROSI</name>
<dbReference type="InterPro" id="IPR000719">
    <property type="entry name" value="Prot_kinase_dom"/>
</dbReference>
<gene>
    <name evidence="2" type="ORF">CMV_012440</name>
</gene>
<dbReference type="GO" id="GO:0005524">
    <property type="term" value="F:ATP binding"/>
    <property type="evidence" value="ECO:0007669"/>
    <property type="project" value="InterPro"/>
</dbReference>
<dbReference type="InterPro" id="IPR011009">
    <property type="entry name" value="Kinase-like_dom_sf"/>
</dbReference>